<dbReference type="EMBL" id="VTEI01000001">
    <property type="protein sequence ID" value="TYS19823.1"/>
    <property type="molecule type" value="Genomic_DNA"/>
</dbReference>
<proteinExistence type="predicted"/>
<accession>A0A5D4NZZ6</accession>
<dbReference type="OrthoDB" id="87299at2"/>
<organism evidence="1 2">
    <name type="scientific">Rossellomorea vietnamensis</name>
    <dbReference type="NCBI Taxonomy" id="218284"/>
    <lineage>
        <taxon>Bacteria</taxon>
        <taxon>Bacillati</taxon>
        <taxon>Bacillota</taxon>
        <taxon>Bacilli</taxon>
        <taxon>Bacillales</taxon>
        <taxon>Bacillaceae</taxon>
        <taxon>Rossellomorea</taxon>
    </lineage>
</organism>
<dbReference type="Proteomes" id="UP000322267">
    <property type="component" value="Unassembled WGS sequence"/>
</dbReference>
<dbReference type="AlphaFoldDB" id="A0A5D4NZZ6"/>
<evidence type="ECO:0000313" key="2">
    <source>
        <dbReference type="Proteomes" id="UP000322267"/>
    </source>
</evidence>
<comment type="caution">
    <text evidence="1">The sequence shown here is derived from an EMBL/GenBank/DDBJ whole genome shotgun (WGS) entry which is preliminary data.</text>
</comment>
<sequence length="121" mass="13671">MIKLIPNQVHSISMFPNKENEKVIAMAEGLGFVHQSVQSILGFARKDVKKVIGEPIQEITPEYYSAMKELHDQTFPGSYYNGSQMIERMNDFNKVMMTSEDGLLTGYIYAEAEPEFGEASI</sequence>
<name>A0A5D4NZZ6_9BACI</name>
<reference evidence="1 2" key="1">
    <citation type="submission" date="2019-08" db="EMBL/GenBank/DDBJ databases">
        <title>Bacillus genomes from the desert of Cuatro Cienegas, Coahuila.</title>
        <authorList>
            <person name="Olmedo-Alvarez G."/>
        </authorList>
    </citation>
    <scope>NUCLEOTIDE SEQUENCE [LARGE SCALE GENOMIC DNA]</scope>
    <source>
        <strain evidence="1 2">CH34_1T</strain>
    </source>
</reference>
<dbReference type="RefSeq" id="WP_148938015.1">
    <property type="nucleotide sequence ID" value="NZ_VTEI01000001.1"/>
</dbReference>
<evidence type="ECO:0000313" key="1">
    <source>
        <dbReference type="EMBL" id="TYS19823.1"/>
    </source>
</evidence>
<gene>
    <name evidence="1" type="ORF">FZC78_01990</name>
</gene>
<protein>
    <submittedName>
        <fullName evidence="1">Uncharacterized protein</fullName>
    </submittedName>
</protein>